<dbReference type="RefSeq" id="WP_091632885.1">
    <property type="nucleotide sequence ID" value="NZ_FNYW01000004.1"/>
</dbReference>
<organism evidence="2 3">
    <name type="scientific">Alkalibacterium gilvum</name>
    <dbReference type="NCBI Taxonomy" id="1130080"/>
    <lineage>
        <taxon>Bacteria</taxon>
        <taxon>Bacillati</taxon>
        <taxon>Bacillota</taxon>
        <taxon>Bacilli</taxon>
        <taxon>Lactobacillales</taxon>
        <taxon>Carnobacteriaceae</taxon>
        <taxon>Alkalibacterium</taxon>
    </lineage>
</organism>
<keyword evidence="1" id="KW-1133">Transmembrane helix</keyword>
<keyword evidence="1" id="KW-0472">Membrane</keyword>
<protein>
    <submittedName>
        <fullName evidence="2">Uncharacterized protein</fullName>
    </submittedName>
</protein>
<keyword evidence="3" id="KW-1185">Reference proteome</keyword>
<gene>
    <name evidence="2" type="ORF">SAMN04488113_10441</name>
</gene>
<dbReference type="EMBL" id="FNYW01000004">
    <property type="protein sequence ID" value="SEI58219.1"/>
    <property type="molecule type" value="Genomic_DNA"/>
</dbReference>
<name>A0A1H6RR52_9LACT</name>
<reference evidence="3" key="1">
    <citation type="submission" date="2016-10" db="EMBL/GenBank/DDBJ databases">
        <authorList>
            <person name="Varghese N."/>
            <person name="Submissions S."/>
        </authorList>
    </citation>
    <scope>NUCLEOTIDE SEQUENCE [LARGE SCALE GENOMIC DNA]</scope>
    <source>
        <strain evidence="3">DSM 25751</strain>
    </source>
</reference>
<dbReference type="Proteomes" id="UP000198564">
    <property type="component" value="Unassembled WGS sequence"/>
</dbReference>
<feature type="transmembrane region" description="Helical" evidence="1">
    <location>
        <begin position="12"/>
        <end position="31"/>
    </location>
</feature>
<proteinExistence type="predicted"/>
<accession>A0A1H6RR52</accession>
<dbReference type="AlphaFoldDB" id="A0A1H6RR52"/>
<keyword evidence="1" id="KW-0812">Transmembrane</keyword>
<evidence type="ECO:0000256" key="1">
    <source>
        <dbReference type="SAM" id="Phobius"/>
    </source>
</evidence>
<feature type="transmembrane region" description="Helical" evidence="1">
    <location>
        <begin position="43"/>
        <end position="62"/>
    </location>
</feature>
<sequence length="71" mass="8032">MTFLERSLELNWPYLLFESIFLIGGIALIIAGHKIRIKSKTTSVVSIIAGIMIVLIVLYVMYSTLVFRLNS</sequence>
<dbReference type="STRING" id="1130080.SAMN04488113_10441"/>
<evidence type="ECO:0000313" key="3">
    <source>
        <dbReference type="Proteomes" id="UP000198564"/>
    </source>
</evidence>
<evidence type="ECO:0000313" key="2">
    <source>
        <dbReference type="EMBL" id="SEI58219.1"/>
    </source>
</evidence>